<sequence>MLRKFTSYRNFKRTLKTPVNIISSPVADINIPNNILLPEYLLEKINKWTDTDKVAVECIETKRKYTYPQIRKSSLSLAHFLQKSLKLKEKYGVAILLPNLPEYPIILLASMQAGLRISTINSNYTKDEVKRQLIDSKAKVLFANAERDKELRSICDDLRIQLIALKTHSNVTLSNGTINLFDCITSSSKNLEEIYPTSVTSDDVVILPFSSGTTGLPKGVQLTHYNLVANLMQTSAKEFDIVTEDTDETILAFLPFFHLYGFMLVLLHGLTRGAKLVTFPKFTSQHFIDGLRLYRPTVFHCTPPVVHLMTTNPHVKLPDDLQSLRTILSGAAPLSEADVERFKEVTKGKVDILQSYGMTEVSPLATIQSKVLKGGIKIGGGGFLVPNTQAKFISIANPNQVLGVKENGELFLRGPQVMKGYLDNPEATKATITDDGWLRTGDVGHYDEDGHIFITDRLKELIKVQGFPVAPAELEGLIRDHPSVEDVAVIGVKHEKLGEAPKAFVVKRKNVQVKPEDIQEFIKAHVVKYKHLAGGVTFVDDIPKTPSGKILRKELKKLI</sequence>
<dbReference type="Pfam" id="PF13193">
    <property type="entry name" value="AMP-binding_C"/>
    <property type="match status" value="1"/>
</dbReference>
<name>A0AAV8VYC6_9CUCU</name>
<comment type="subcellular location">
    <subcellularLocation>
        <location evidence="1">Peroxisome</location>
    </subcellularLocation>
</comment>
<evidence type="ECO:0000313" key="6">
    <source>
        <dbReference type="EMBL" id="KAJ8919233.1"/>
    </source>
</evidence>
<protein>
    <recommendedName>
        <fullName evidence="8">4-coumarate--CoA ligase</fullName>
    </recommendedName>
</protein>
<dbReference type="Proteomes" id="UP001159042">
    <property type="component" value="Unassembled WGS sequence"/>
</dbReference>
<dbReference type="Gene3D" id="3.30.300.30">
    <property type="match status" value="1"/>
</dbReference>
<dbReference type="AlphaFoldDB" id="A0AAV8VYC6"/>
<dbReference type="FunFam" id="3.30.300.30:FF:000007">
    <property type="entry name" value="4-coumarate--CoA ligase 2"/>
    <property type="match status" value="1"/>
</dbReference>
<dbReference type="GO" id="GO:0004467">
    <property type="term" value="F:long-chain fatty acid-CoA ligase activity"/>
    <property type="evidence" value="ECO:0007669"/>
    <property type="project" value="TreeGrafter"/>
</dbReference>
<reference evidence="6 7" key="1">
    <citation type="journal article" date="2023" name="Insect Mol. Biol.">
        <title>Genome sequencing provides insights into the evolution of gene families encoding plant cell wall-degrading enzymes in longhorned beetles.</title>
        <authorList>
            <person name="Shin N.R."/>
            <person name="Okamura Y."/>
            <person name="Kirsch R."/>
            <person name="Pauchet Y."/>
        </authorList>
    </citation>
    <scope>NUCLEOTIDE SEQUENCE [LARGE SCALE GENOMIC DNA]</scope>
    <source>
        <strain evidence="6">EAD_L_NR</strain>
    </source>
</reference>
<dbReference type="SUPFAM" id="SSF56801">
    <property type="entry name" value="Acetyl-CoA synthetase-like"/>
    <property type="match status" value="1"/>
</dbReference>
<evidence type="ECO:0000259" key="5">
    <source>
        <dbReference type="Pfam" id="PF13193"/>
    </source>
</evidence>
<comment type="caution">
    <text evidence="6">The sequence shown here is derived from an EMBL/GenBank/DDBJ whole genome shotgun (WGS) entry which is preliminary data.</text>
</comment>
<feature type="domain" description="AMP-dependent synthetase/ligase" evidence="4">
    <location>
        <begin position="51"/>
        <end position="422"/>
    </location>
</feature>
<dbReference type="InterPro" id="IPR045851">
    <property type="entry name" value="AMP-bd_C_sf"/>
</dbReference>
<dbReference type="InterPro" id="IPR000873">
    <property type="entry name" value="AMP-dep_synth/lig_dom"/>
</dbReference>
<keyword evidence="3" id="KW-0576">Peroxisome</keyword>
<dbReference type="GO" id="GO:0005777">
    <property type="term" value="C:peroxisome"/>
    <property type="evidence" value="ECO:0007669"/>
    <property type="project" value="UniProtKB-SubCell"/>
</dbReference>
<evidence type="ECO:0000259" key="4">
    <source>
        <dbReference type="Pfam" id="PF00501"/>
    </source>
</evidence>
<keyword evidence="7" id="KW-1185">Reference proteome</keyword>
<dbReference type="GO" id="GO:0046949">
    <property type="term" value="P:fatty-acyl-CoA biosynthetic process"/>
    <property type="evidence" value="ECO:0007669"/>
    <property type="project" value="TreeGrafter"/>
</dbReference>
<evidence type="ECO:0000313" key="7">
    <source>
        <dbReference type="Proteomes" id="UP001159042"/>
    </source>
</evidence>
<dbReference type="InterPro" id="IPR042099">
    <property type="entry name" value="ANL_N_sf"/>
</dbReference>
<feature type="domain" description="AMP-binding enzyme C-terminal" evidence="5">
    <location>
        <begin position="473"/>
        <end position="549"/>
    </location>
</feature>
<evidence type="ECO:0000256" key="1">
    <source>
        <dbReference type="ARBA" id="ARBA00004275"/>
    </source>
</evidence>
<comment type="similarity">
    <text evidence="2">Belongs to the ATP-dependent AMP-binding enzyme family.</text>
</comment>
<organism evidence="6 7">
    <name type="scientific">Exocentrus adspersus</name>
    <dbReference type="NCBI Taxonomy" id="1586481"/>
    <lineage>
        <taxon>Eukaryota</taxon>
        <taxon>Metazoa</taxon>
        <taxon>Ecdysozoa</taxon>
        <taxon>Arthropoda</taxon>
        <taxon>Hexapoda</taxon>
        <taxon>Insecta</taxon>
        <taxon>Pterygota</taxon>
        <taxon>Neoptera</taxon>
        <taxon>Endopterygota</taxon>
        <taxon>Coleoptera</taxon>
        <taxon>Polyphaga</taxon>
        <taxon>Cucujiformia</taxon>
        <taxon>Chrysomeloidea</taxon>
        <taxon>Cerambycidae</taxon>
        <taxon>Lamiinae</taxon>
        <taxon>Acanthocinini</taxon>
        <taxon>Exocentrus</taxon>
    </lineage>
</organism>
<gene>
    <name evidence="6" type="ORF">NQ315_003816</name>
</gene>
<evidence type="ECO:0000256" key="2">
    <source>
        <dbReference type="ARBA" id="ARBA00006432"/>
    </source>
</evidence>
<proteinExistence type="inferred from homology"/>
<dbReference type="PANTHER" id="PTHR24096:SF422">
    <property type="entry name" value="BCDNA.GH02901"/>
    <property type="match status" value="1"/>
</dbReference>
<dbReference type="PROSITE" id="PS00455">
    <property type="entry name" value="AMP_BINDING"/>
    <property type="match status" value="1"/>
</dbReference>
<dbReference type="Gene3D" id="3.40.50.12780">
    <property type="entry name" value="N-terminal domain of ligase-like"/>
    <property type="match status" value="1"/>
</dbReference>
<dbReference type="InterPro" id="IPR025110">
    <property type="entry name" value="AMP-bd_C"/>
</dbReference>
<dbReference type="PANTHER" id="PTHR24096">
    <property type="entry name" value="LONG-CHAIN-FATTY-ACID--COA LIGASE"/>
    <property type="match status" value="1"/>
</dbReference>
<evidence type="ECO:0008006" key="8">
    <source>
        <dbReference type="Google" id="ProtNLM"/>
    </source>
</evidence>
<dbReference type="EMBL" id="JANEYG010000019">
    <property type="protein sequence ID" value="KAJ8919233.1"/>
    <property type="molecule type" value="Genomic_DNA"/>
</dbReference>
<dbReference type="InterPro" id="IPR020845">
    <property type="entry name" value="AMP-binding_CS"/>
</dbReference>
<accession>A0AAV8VYC6</accession>
<evidence type="ECO:0000256" key="3">
    <source>
        <dbReference type="ARBA" id="ARBA00023140"/>
    </source>
</evidence>
<dbReference type="Pfam" id="PF00501">
    <property type="entry name" value="AMP-binding"/>
    <property type="match status" value="1"/>
</dbReference>